<keyword evidence="5 10" id="KW-0813">Transport</keyword>
<feature type="region of interest" description="Disordered" evidence="11">
    <location>
        <begin position="23"/>
        <end position="74"/>
    </location>
</feature>
<comment type="subcellular location">
    <subcellularLocation>
        <location evidence="2 10">Cell membrane</location>
        <topology evidence="2 10">Lipid-anchor</topology>
    </subcellularLocation>
</comment>
<proteinExistence type="inferred from homology"/>
<evidence type="ECO:0000256" key="1">
    <source>
        <dbReference type="ARBA" id="ARBA00002841"/>
    </source>
</evidence>
<evidence type="ECO:0000256" key="10">
    <source>
        <dbReference type="RuleBase" id="RU367119"/>
    </source>
</evidence>
<dbReference type="Proteomes" id="UP000242700">
    <property type="component" value="Unassembled WGS sequence"/>
</dbReference>
<dbReference type="STRING" id="586411.SAMN05216187_10166"/>
<evidence type="ECO:0000256" key="4">
    <source>
        <dbReference type="ARBA" id="ARBA00011529"/>
    </source>
</evidence>
<evidence type="ECO:0000256" key="11">
    <source>
        <dbReference type="SAM" id="MobiDB-lite"/>
    </source>
</evidence>
<reference evidence="14" key="1">
    <citation type="submission" date="2016-10" db="EMBL/GenBank/DDBJ databases">
        <authorList>
            <person name="Varghese N."/>
            <person name="Submissions S."/>
        </authorList>
    </citation>
    <scope>NUCLEOTIDE SEQUENCE [LARGE SCALE GENOMIC DNA]</scope>
    <source>
        <strain evidence="14">CGMCC 1.8911</strain>
    </source>
</reference>
<keyword evidence="9 10" id="KW-0449">Lipoprotein</keyword>
<dbReference type="AlphaFoldDB" id="A0A1G8UP37"/>
<feature type="chain" id="PRO_5027136837" description="Phosphate-binding protein" evidence="10">
    <location>
        <begin position="23"/>
        <end position="353"/>
    </location>
</feature>
<name>A0A1G8UP37_9STAP</name>
<dbReference type="InterPro" id="IPR011862">
    <property type="entry name" value="Phos-bd"/>
</dbReference>
<dbReference type="PROSITE" id="PS51257">
    <property type="entry name" value="PROKAR_LIPOPROTEIN"/>
    <property type="match status" value="1"/>
</dbReference>
<comment type="function">
    <text evidence="1">Part of the ABC transporter complex PstSACB involved in phosphate import.</text>
</comment>
<feature type="domain" description="PBP" evidence="12">
    <location>
        <begin position="77"/>
        <end position="322"/>
    </location>
</feature>
<dbReference type="GO" id="GO:0005886">
    <property type="term" value="C:plasma membrane"/>
    <property type="evidence" value="ECO:0007669"/>
    <property type="project" value="UniProtKB-SubCell"/>
</dbReference>
<dbReference type="OrthoDB" id="9790048at2"/>
<evidence type="ECO:0000256" key="5">
    <source>
        <dbReference type="ARBA" id="ARBA00022448"/>
    </source>
</evidence>
<comment type="similarity">
    <text evidence="3 10">Belongs to the PstS family.</text>
</comment>
<feature type="signal peptide" evidence="10">
    <location>
        <begin position="1"/>
        <end position="22"/>
    </location>
</feature>
<sequence>MKKNFFLAALLMSLMFILAACSDSGSEEDTGSEDASTEEGTESEGTEESTEESTEEDTEDESAEGGSSAEVTGTVNEDDEQIAGEGSSTVFPILNLLVEDFNADHGVAVELGGNGTGSGFSALIEGSAQFANASRGIEQEEIDALEEAGIEWTEFLVATDGLTVAVNPANDFVEDLTFEELKMIYSGEATNWSDVREDFPEEPITAYGPDQSHGTHDFFNEEVMEEEGVQGQLIQDTNQVVSSVVGDENAIGFFGYSFYQENQDSLKAVSISGPDSEEAVEPSFENVMDFSYPLSRPLYVYADNAALEENETFHTFMEFTLKNSQSAAEEVGYVPLEDAALEEELAKLPNLEQ</sequence>
<dbReference type="RefSeq" id="WP_092594537.1">
    <property type="nucleotide sequence ID" value="NZ_FNFI01000001.1"/>
</dbReference>
<dbReference type="SUPFAM" id="SSF53850">
    <property type="entry name" value="Periplasmic binding protein-like II"/>
    <property type="match status" value="1"/>
</dbReference>
<evidence type="ECO:0000256" key="3">
    <source>
        <dbReference type="ARBA" id="ARBA00008725"/>
    </source>
</evidence>
<dbReference type="NCBIfam" id="TIGR02136">
    <property type="entry name" value="ptsS_2"/>
    <property type="match status" value="1"/>
</dbReference>
<evidence type="ECO:0000256" key="2">
    <source>
        <dbReference type="ARBA" id="ARBA00004193"/>
    </source>
</evidence>
<gene>
    <name evidence="13" type="ORF">SAMN05216187_10166</name>
</gene>
<keyword evidence="7 10" id="KW-0732">Signal</keyword>
<evidence type="ECO:0000256" key="7">
    <source>
        <dbReference type="ARBA" id="ARBA00022729"/>
    </source>
</evidence>
<evidence type="ECO:0000259" key="12">
    <source>
        <dbReference type="Pfam" id="PF12849"/>
    </source>
</evidence>
<dbReference type="InterPro" id="IPR024370">
    <property type="entry name" value="PBP_domain"/>
</dbReference>
<feature type="compositionally biased region" description="Acidic residues" evidence="11">
    <location>
        <begin position="25"/>
        <end position="63"/>
    </location>
</feature>
<dbReference type="GO" id="GO:0006817">
    <property type="term" value="P:phosphate ion transport"/>
    <property type="evidence" value="ECO:0007669"/>
    <property type="project" value="UniProtKB-UniRule"/>
</dbReference>
<keyword evidence="10" id="KW-0472">Membrane</keyword>
<dbReference type="Gene3D" id="3.40.190.10">
    <property type="entry name" value="Periplasmic binding protein-like II"/>
    <property type="match status" value="2"/>
</dbReference>
<evidence type="ECO:0000256" key="9">
    <source>
        <dbReference type="ARBA" id="ARBA00023288"/>
    </source>
</evidence>
<keyword evidence="6 10" id="KW-0592">Phosphate transport</keyword>
<comment type="subunit">
    <text evidence="4 10">The complex is composed of two ATP-binding proteins (PstB), two transmembrane proteins (PstC and PstA) and a solute-binding protein (PstS).</text>
</comment>
<evidence type="ECO:0000256" key="8">
    <source>
        <dbReference type="ARBA" id="ARBA00023139"/>
    </source>
</evidence>
<organism evidence="13 14">
    <name type="scientific">Jeotgalicoccus aerolatus</name>
    <dbReference type="NCBI Taxonomy" id="709510"/>
    <lineage>
        <taxon>Bacteria</taxon>
        <taxon>Bacillati</taxon>
        <taxon>Bacillota</taxon>
        <taxon>Bacilli</taxon>
        <taxon>Bacillales</taxon>
        <taxon>Staphylococcaceae</taxon>
        <taxon>Jeotgalicoccus</taxon>
    </lineage>
</organism>
<dbReference type="PANTHER" id="PTHR30570:SF1">
    <property type="entry name" value="PHOSPHATE-BINDING PROTEIN PSTS"/>
    <property type="match status" value="1"/>
</dbReference>
<evidence type="ECO:0000313" key="13">
    <source>
        <dbReference type="EMBL" id="SDJ55612.1"/>
    </source>
</evidence>
<protein>
    <recommendedName>
        <fullName evidence="10">Phosphate-binding protein</fullName>
    </recommendedName>
</protein>
<keyword evidence="8 10" id="KW-0564">Palmitate</keyword>
<dbReference type="Pfam" id="PF12849">
    <property type="entry name" value="PBP_like_2"/>
    <property type="match status" value="1"/>
</dbReference>
<dbReference type="PANTHER" id="PTHR30570">
    <property type="entry name" value="PERIPLASMIC PHOSPHATE BINDING COMPONENT OF PHOSPHATE ABC TRANSPORTER"/>
    <property type="match status" value="1"/>
</dbReference>
<dbReference type="GO" id="GO:0042301">
    <property type="term" value="F:phosphate ion binding"/>
    <property type="evidence" value="ECO:0007669"/>
    <property type="project" value="UniProtKB-UniRule"/>
</dbReference>
<evidence type="ECO:0000256" key="6">
    <source>
        <dbReference type="ARBA" id="ARBA00022592"/>
    </source>
</evidence>
<evidence type="ECO:0000313" key="14">
    <source>
        <dbReference type="Proteomes" id="UP000242700"/>
    </source>
</evidence>
<dbReference type="EMBL" id="FNFI01000001">
    <property type="protein sequence ID" value="SDJ55612.1"/>
    <property type="molecule type" value="Genomic_DNA"/>
</dbReference>
<dbReference type="InterPro" id="IPR050811">
    <property type="entry name" value="Phosphate_ABC_transporter"/>
</dbReference>
<comment type="function">
    <text evidence="10">Involved in the system for phosphate transport across the cytoplasmic membrane.</text>
</comment>
<keyword evidence="10" id="KW-1003">Cell membrane</keyword>
<accession>A0A1G8UP37</accession>